<feature type="domain" description="Flagellar Assembly Protein A N-terminal region" evidence="2">
    <location>
        <begin position="29"/>
        <end position="203"/>
    </location>
</feature>
<dbReference type="Pfam" id="PF20250">
    <property type="entry name" value="FapA_N"/>
    <property type="match status" value="1"/>
</dbReference>
<dbReference type="PANTHER" id="PTHR38032:SF1">
    <property type="entry name" value="RNA-BINDING PROTEIN KHPB N-TERMINAL DOMAIN-CONTAINING PROTEIN"/>
    <property type="match status" value="1"/>
</dbReference>
<dbReference type="EMBL" id="PPFX01000047">
    <property type="protein sequence ID" value="PNU18885.1"/>
    <property type="molecule type" value="Genomic_DNA"/>
</dbReference>
<dbReference type="PANTHER" id="PTHR38032">
    <property type="entry name" value="POLYMERASE-RELATED"/>
    <property type="match status" value="1"/>
</dbReference>
<dbReference type="InterPro" id="IPR046865">
    <property type="entry name" value="FapA_b_solenoid"/>
</dbReference>
<gene>
    <name evidence="3" type="ORF">C2E25_15405</name>
</gene>
<comment type="caution">
    <text evidence="3">The sequence shown here is derived from an EMBL/GenBank/DDBJ whole genome shotgun (WGS) entry which is preliminary data.</text>
</comment>
<dbReference type="InterPro" id="IPR005646">
    <property type="entry name" value="FapA"/>
</dbReference>
<dbReference type="RefSeq" id="WP_103116614.1">
    <property type="nucleotide sequence ID" value="NZ_PPFX01000047.1"/>
</dbReference>
<organism evidence="3 4">
    <name type="scientific">Geothermobacter hydrogeniphilus</name>
    <dbReference type="NCBI Taxonomy" id="1969733"/>
    <lineage>
        <taxon>Bacteria</taxon>
        <taxon>Pseudomonadati</taxon>
        <taxon>Thermodesulfobacteriota</taxon>
        <taxon>Desulfuromonadia</taxon>
        <taxon>Desulfuromonadales</taxon>
        <taxon>Geothermobacteraceae</taxon>
        <taxon>Geothermobacter</taxon>
    </lineage>
</organism>
<evidence type="ECO:0000313" key="3">
    <source>
        <dbReference type="EMBL" id="PNU18885.1"/>
    </source>
</evidence>
<reference evidence="3 4" key="1">
    <citation type="journal article" date="2018" name="Genome Announc.">
        <title>Genome Sequence of Geothermobacter sp. HR-1 Iron Reducer from the Loihi Seamount.</title>
        <authorList>
            <person name="Smith H."/>
            <person name="Abuyen K."/>
            <person name="Tremblay J."/>
            <person name="Savalia P."/>
            <person name="Perez-Rodriguez I."/>
            <person name="Emerson D."/>
            <person name="Tully B."/>
            <person name="Amend J."/>
        </authorList>
    </citation>
    <scope>NUCLEOTIDE SEQUENCE [LARGE SCALE GENOMIC DNA]</scope>
    <source>
        <strain evidence="3 4">HR-1</strain>
    </source>
</reference>
<dbReference type="Pfam" id="PF03961">
    <property type="entry name" value="FapA"/>
    <property type="match status" value="1"/>
</dbReference>
<sequence length="514" mass="55600">MPPPGKTHRPAEIGVKVLLDKTTPCYHFSATLQNNQVECRASLKILDSGKPPAPRELITILNQAGVTESLDLERLAIFCAEAARGTNQSDVLLATGTPPSAGIDGWFEAAVRTTSDEAEFNRDEKGNIDFRTRDSFTNVEPGDLIGIIHPPRAGTPGLTAHGQPIEPRMGIPLDIRAGEGARLDPDQGKAFATRAGRVILENNVLTVSEQLIVPGDLDLETGNIDFNGFVEVRGDVLDGFHIKAAKGIKVAGNVGACRLESGGPVEIGSASGKGKGEIRCQGPLKTRYLNEVLVECRGDVTVSHEIRNATVKATGRIMVPRGTIFGGETVALEGVEARHLGSVSGHRTIVTAGVYFPEEDRLNHLLYRLKSTGSQIQRIDDTLGPLDPGKQKLQALREALQLRIDILTERKQKLLAEKETVKKELDRFKPQEHPTANPKINAGASLREGVILKLGDQVEEIQIERGPVSVIANHTGDGLHYLKLTPLKVSAEKLEAELEEKGIETGKIDRENAQ</sequence>
<evidence type="ECO:0000313" key="4">
    <source>
        <dbReference type="Proteomes" id="UP000236340"/>
    </source>
</evidence>
<dbReference type="OrthoDB" id="9760122at2"/>
<keyword evidence="1" id="KW-0175">Coiled coil</keyword>
<protein>
    <recommendedName>
        <fullName evidence="2">Flagellar Assembly Protein A N-terminal region domain-containing protein</fullName>
    </recommendedName>
</protein>
<accession>A0A2K2H6D5</accession>
<dbReference type="InterPro" id="IPR046866">
    <property type="entry name" value="FapA_N"/>
</dbReference>
<feature type="coiled-coil region" evidence="1">
    <location>
        <begin position="390"/>
        <end position="424"/>
    </location>
</feature>
<dbReference type="AlphaFoldDB" id="A0A2K2H6D5"/>
<name>A0A2K2H6D5_9BACT</name>
<evidence type="ECO:0000259" key="2">
    <source>
        <dbReference type="Pfam" id="PF20250"/>
    </source>
</evidence>
<dbReference type="Proteomes" id="UP000236340">
    <property type="component" value="Unassembled WGS sequence"/>
</dbReference>
<proteinExistence type="predicted"/>
<evidence type="ECO:0000256" key="1">
    <source>
        <dbReference type="SAM" id="Coils"/>
    </source>
</evidence>